<organism evidence="2 3">
    <name type="scientific">Phormidesmis priestleyi</name>
    <dbReference type="NCBI Taxonomy" id="268141"/>
    <lineage>
        <taxon>Bacteria</taxon>
        <taxon>Bacillati</taxon>
        <taxon>Cyanobacteriota</taxon>
        <taxon>Cyanophyceae</taxon>
        <taxon>Leptolyngbyales</taxon>
        <taxon>Leptolyngbyaceae</taxon>
        <taxon>Phormidesmis</taxon>
    </lineage>
</organism>
<accession>A0A2W4X5T8</accession>
<feature type="region of interest" description="Disordered" evidence="1">
    <location>
        <begin position="82"/>
        <end position="262"/>
    </location>
</feature>
<proteinExistence type="predicted"/>
<comment type="caution">
    <text evidence="2">The sequence shown here is derived from an EMBL/GenBank/DDBJ whole genome shotgun (WGS) entry which is preliminary data.</text>
</comment>
<feature type="region of interest" description="Disordered" evidence="1">
    <location>
        <begin position="1"/>
        <end position="25"/>
    </location>
</feature>
<reference evidence="2 3" key="2">
    <citation type="submission" date="2018-06" db="EMBL/GenBank/DDBJ databases">
        <title>Metagenomic assembly of (sub)arctic Cyanobacteria and their associated microbiome from non-axenic cultures.</title>
        <authorList>
            <person name="Baurain D."/>
        </authorList>
    </citation>
    <scope>NUCLEOTIDE SEQUENCE [LARGE SCALE GENOMIC DNA]</scope>
    <source>
        <strain evidence="2">ULC027bin1</strain>
    </source>
</reference>
<dbReference type="AlphaFoldDB" id="A0A2W4X5T8"/>
<protein>
    <submittedName>
        <fullName evidence="2">Uncharacterized protein</fullName>
    </submittedName>
</protein>
<feature type="compositionally biased region" description="Low complexity" evidence="1">
    <location>
        <begin position="1"/>
        <end position="10"/>
    </location>
</feature>
<name>A0A2W4X5T8_9CYAN</name>
<dbReference type="EMBL" id="QBMP01000149">
    <property type="protein sequence ID" value="PZO52350.1"/>
    <property type="molecule type" value="Genomic_DNA"/>
</dbReference>
<evidence type="ECO:0000256" key="1">
    <source>
        <dbReference type="SAM" id="MobiDB-lite"/>
    </source>
</evidence>
<evidence type="ECO:0000313" key="3">
    <source>
        <dbReference type="Proteomes" id="UP000249794"/>
    </source>
</evidence>
<gene>
    <name evidence="2" type="ORF">DCF15_13840</name>
</gene>
<sequence>MSSSPLSSNSRKPTRSPSSQTSRAPLSLSQALIITAGLAGLIGLGSGAVIRFSLATSSNTRFLNPLQTFPALPNWAPELPQGTADAHYLPGGAESNHPGEMDSRFSPTDPSPTDTSPSNTEAATDSRSIPAGDTGNLPNEAFPTQSEAAPDASSFDAFAARDKSNNLLPADPHETLKKGPSIGTNSPYSVDSTQKSSDAANPGENSNEGGPDQAATSDAYSPDYSAPDYSTPDYSAPAYPAIAEPNSSDDTGYSGYENNGQW</sequence>
<reference evidence="3" key="1">
    <citation type="submission" date="2018-04" db="EMBL/GenBank/DDBJ databases">
        <authorList>
            <person name="Cornet L."/>
        </authorList>
    </citation>
    <scope>NUCLEOTIDE SEQUENCE [LARGE SCALE GENOMIC DNA]</scope>
</reference>
<feature type="compositionally biased region" description="Low complexity" evidence="1">
    <location>
        <begin position="106"/>
        <end position="120"/>
    </location>
</feature>
<feature type="compositionally biased region" description="Polar residues" evidence="1">
    <location>
        <begin position="15"/>
        <end position="25"/>
    </location>
</feature>
<feature type="compositionally biased region" description="Low complexity" evidence="1">
    <location>
        <begin position="148"/>
        <end position="158"/>
    </location>
</feature>
<feature type="compositionally biased region" description="Polar residues" evidence="1">
    <location>
        <begin position="245"/>
        <end position="262"/>
    </location>
</feature>
<evidence type="ECO:0000313" key="2">
    <source>
        <dbReference type="EMBL" id="PZO52350.1"/>
    </source>
</evidence>
<feature type="compositionally biased region" description="Polar residues" evidence="1">
    <location>
        <begin position="182"/>
        <end position="219"/>
    </location>
</feature>
<dbReference type="Proteomes" id="UP000249794">
    <property type="component" value="Unassembled WGS sequence"/>
</dbReference>